<keyword evidence="1" id="KW-1133">Transmembrane helix</keyword>
<keyword evidence="1" id="KW-0472">Membrane</keyword>
<name>A0A1S5QY04_9NEOP</name>
<accession>A0A1S5QY04</accession>
<feature type="transmembrane region" description="Helical" evidence="1">
    <location>
        <begin position="6"/>
        <end position="31"/>
    </location>
</feature>
<dbReference type="AlphaFoldDB" id="A0A1S5QY04"/>
<dbReference type="EMBL" id="KT425069">
    <property type="protein sequence ID" value="AMW67791.1"/>
    <property type="molecule type" value="Genomic_DNA"/>
</dbReference>
<geneLocation type="mitochondrion" evidence="2"/>
<gene>
    <name evidence="2" type="primary">ATP8</name>
</gene>
<sequence>MPQMSPLSWWILFMFFISMLVMICVMNYFILINKPTQMEPLDFNKKIMNWKW</sequence>
<protein>
    <submittedName>
        <fullName evidence="2">ATP synthase F0 subunit 8</fullName>
    </submittedName>
</protein>
<proteinExistence type="predicted"/>
<organism evidence="2">
    <name type="scientific">Chasmoptera huttii</name>
    <dbReference type="NCBI Taxonomy" id="1265314"/>
    <lineage>
        <taxon>Eukaryota</taxon>
        <taxon>Metazoa</taxon>
        <taxon>Ecdysozoa</taxon>
        <taxon>Arthropoda</taxon>
        <taxon>Hexapoda</taxon>
        <taxon>Insecta</taxon>
        <taxon>Pterygota</taxon>
        <taxon>Neoptera</taxon>
        <taxon>Endopterygota</taxon>
        <taxon>Neuroptera</taxon>
        <taxon>Myrmeleontiformia</taxon>
        <taxon>Nemopteridae</taxon>
        <taxon>Nemopterinae</taxon>
        <taxon>Chasmoptera</taxon>
    </lineage>
</organism>
<reference evidence="2" key="1">
    <citation type="submission" date="2015-08" db="EMBL/GenBank/DDBJ databases">
        <title>Mitochondrial genomes and implications for higher phylogeny of Neuroptera (Insecta: Neuropteroidea).</title>
        <authorList>
            <person name="Wang Y."/>
            <person name="Liu X."/>
            <person name="Winterton S.L."/>
            <person name="Yang D."/>
        </authorList>
    </citation>
    <scope>NUCLEOTIDE SEQUENCE</scope>
</reference>
<keyword evidence="2" id="KW-0496">Mitochondrion</keyword>
<evidence type="ECO:0000313" key="2">
    <source>
        <dbReference type="EMBL" id="AMW67791.1"/>
    </source>
</evidence>
<evidence type="ECO:0000256" key="1">
    <source>
        <dbReference type="SAM" id="Phobius"/>
    </source>
</evidence>
<keyword evidence="1" id="KW-0812">Transmembrane</keyword>